<feature type="region of interest" description="Disordered" evidence="3">
    <location>
        <begin position="351"/>
        <end position="371"/>
    </location>
</feature>
<evidence type="ECO:0000256" key="1">
    <source>
        <dbReference type="PROSITE-ProRule" id="PRU00339"/>
    </source>
</evidence>
<reference evidence="4" key="1">
    <citation type="submission" date="2021-01" db="EMBL/GenBank/DDBJ databases">
        <title>Adiantum capillus-veneris genome.</title>
        <authorList>
            <person name="Fang Y."/>
            <person name="Liao Q."/>
        </authorList>
    </citation>
    <scope>NUCLEOTIDE SEQUENCE</scope>
    <source>
        <strain evidence="4">H3</strain>
        <tissue evidence="4">Leaf</tissue>
    </source>
</reference>
<feature type="coiled-coil region" evidence="2">
    <location>
        <begin position="292"/>
        <end position="343"/>
    </location>
</feature>
<feature type="repeat" description="TPR" evidence="1">
    <location>
        <begin position="407"/>
        <end position="440"/>
    </location>
</feature>
<feature type="compositionally biased region" description="Acidic residues" evidence="3">
    <location>
        <begin position="218"/>
        <end position="253"/>
    </location>
</feature>
<name>A0A9D4ZCW8_ADICA</name>
<evidence type="ECO:0000256" key="2">
    <source>
        <dbReference type="SAM" id="Coils"/>
    </source>
</evidence>
<evidence type="ECO:0000256" key="3">
    <source>
        <dbReference type="SAM" id="MobiDB-lite"/>
    </source>
</evidence>
<feature type="region of interest" description="Disordered" evidence="3">
    <location>
        <begin position="196"/>
        <end position="253"/>
    </location>
</feature>
<accession>A0A9D4ZCW8</accession>
<dbReference type="OrthoDB" id="9991317at2759"/>
<dbReference type="PROSITE" id="PS50005">
    <property type="entry name" value="TPR"/>
    <property type="match status" value="2"/>
</dbReference>
<feature type="compositionally biased region" description="Basic residues" evidence="3">
    <location>
        <begin position="352"/>
        <end position="368"/>
    </location>
</feature>
<dbReference type="EMBL" id="JABFUD020000016">
    <property type="protein sequence ID" value="KAI5068021.1"/>
    <property type="molecule type" value="Genomic_DNA"/>
</dbReference>
<feature type="repeat" description="TPR" evidence="1">
    <location>
        <begin position="476"/>
        <end position="509"/>
    </location>
</feature>
<dbReference type="InterPro" id="IPR019734">
    <property type="entry name" value="TPR_rpt"/>
</dbReference>
<dbReference type="PANTHER" id="PTHR23082">
    <property type="entry name" value="TRANSCRIPTION INITIATION FACTOR IIIC TFIIIC , POLYPEPTIDE 3-RELATED"/>
    <property type="match status" value="1"/>
</dbReference>
<dbReference type="Pfam" id="PF13181">
    <property type="entry name" value="TPR_8"/>
    <property type="match status" value="2"/>
</dbReference>
<dbReference type="InterPro" id="IPR039340">
    <property type="entry name" value="Tfc4/TFIIIC-102/Sfc4"/>
</dbReference>
<dbReference type="Pfam" id="PF14559">
    <property type="entry name" value="TPR_19"/>
    <property type="match status" value="1"/>
</dbReference>
<dbReference type="GO" id="GO:0006383">
    <property type="term" value="P:transcription by RNA polymerase III"/>
    <property type="evidence" value="ECO:0007669"/>
    <property type="project" value="InterPro"/>
</dbReference>
<evidence type="ECO:0000313" key="5">
    <source>
        <dbReference type="Proteomes" id="UP000886520"/>
    </source>
</evidence>
<dbReference type="Gene3D" id="1.25.40.10">
    <property type="entry name" value="Tetratricopeptide repeat domain"/>
    <property type="match status" value="3"/>
</dbReference>
<proteinExistence type="predicted"/>
<keyword evidence="2" id="KW-0175">Coiled coil</keyword>
<dbReference type="PANTHER" id="PTHR23082:SF0">
    <property type="entry name" value="GENERAL TRANSCRIPTION FACTOR 3C POLYPEPTIDE 3"/>
    <property type="match status" value="1"/>
</dbReference>
<dbReference type="SUPFAM" id="SSF48452">
    <property type="entry name" value="TPR-like"/>
    <property type="match status" value="3"/>
</dbReference>
<organism evidence="4 5">
    <name type="scientific">Adiantum capillus-veneris</name>
    <name type="common">Maidenhair fern</name>
    <dbReference type="NCBI Taxonomy" id="13818"/>
    <lineage>
        <taxon>Eukaryota</taxon>
        <taxon>Viridiplantae</taxon>
        <taxon>Streptophyta</taxon>
        <taxon>Embryophyta</taxon>
        <taxon>Tracheophyta</taxon>
        <taxon>Polypodiopsida</taxon>
        <taxon>Polypodiidae</taxon>
        <taxon>Polypodiales</taxon>
        <taxon>Pteridineae</taxon>
        <taxon>Pteridaceae</taxon>
        <taxon>Vittarioideae</taxon>
        <taxon>Adiantum</taxon>
    </lineage>
</organism>
<evidence type="ECO:0000313" key="4">
    <source>
        <dbReference type="EMBL" id="KAI5068021.1"/>
    </source>
</evidence>
<keyword evidence="5" id="KW-1185">Reference proteome</keyword>
<dbReference type="InterPro" id="IPR011990">
    <property type="entry name" value="TPR-like_helical_dom_sf"/>
</dbReference>
<dbReference type="GO" id="GO:0000127">
    <property type="term" value="C:transcription factor TFIIIC complex"/>
    <property type="evidence" value="ECO:0007669"/>
    <property type="project" value="TreeGrafter"/>
</dbReference>
<gene>
    <name evidence="4" type="ORF">GOP47_0016366</name>
</gene>
<dbReference type="SMART" id="SM00028">
    <property type="entry name" value="TPR"/>
    <property type="match status" value="6"/>
</dbReference>
<dbReference type="AlphaFoldDB" id="A0A9D4ZCW8"/>
<keyword evidence="1" id="KW-0802">TPR repeat</keyword>
<evidence type="ECO:0008006" key="6">
    <source>
        <dbReference type="Google" id="ProtNLM"/>
    </source>
</evidence>
<dbReference type="Proteomes" id="UP000886520">
    <property type="component" value="Chromosome 16"/>
</dbReference>
<sequence>MLTSPTVVKRVKFKPRLNWQRGEITEELQIADDFEGECGGLLHMYGGEAEEHVGVNEVFGTKPQVSVEGFCTCMVGKPQVVLCGQGKVETMRKVFGEKASNVGVGTVGDDIPFLSVCKEAYVVEGEASVVLDYRHRSMSVSMVNVIEIVECRLKSCCNDFYKLAPSTSLKRHSAVSPMEELAKRTAQEIGEEAAAEFPVVGVVGERTEADGSPGGDAAEGEEEEEDQEEEEEDDGDGEGNGEEEEDEDGQEVPENEFEWHFGVEIDPLAFAEMDVGGAQPYEQFERFEYEALAARKRKRAALLEKNQKAEGKDRQQQLFGASIDEIRAAASNTENDLASLEEMWELSGFGSRSRKGKKRKRKVRRRAKGNPQITKKLGEANLLYATSEYDKALQLLEEIVRLAPNMPEPYHTLGLVYNSMGNRKKAINFYMLAAHLKPKDVSLWKRIAAWSLEEGLSTGQAIYCLRRAAKSDPEDVLVKWELASLFAEIKEFAKAAETYEAILTIHPTDVEACKMAAKMRQQSGRADEATKILKKLLHEHPTEADLTVVNLLADFYMESRAFSSVITCIEEARTIYCAGQGLPLDLAVKTGIAHAHLGNETVAKEYCEALHKEQAEEVAELILQVGDAYKEMGQHKSAMQYYAMLDGVPFFQNKSMWTKVSECHLAMKDHAAAVELYKKIVQEGPADIDARFKLASLLLEMDRAEEAVAHLVPSQDAHQDGVESEQAWWSDGKKVFEAELYNQQYIKGTKRLPKSVLLARAKWLEDADGLPDAFIRFNPAMPSNLKLKASRARKALARLEAEKEERRAAFLASGLDWRSDEEEEYELKTCELDPKVHQLPNLFEDEEHFNVLMQTCKVLATKKRYGEALEIINQALRVAHPSLMSRRPEVRALGTEITIKAKDAKRGFDCVRHMVLQQPYSLNAWNWYYQVVCSSEGKIPKHHKFLLSMRNKYTDCIPPIMIYGHQFSIISQPQGALREYLQAYKLKPDDPFINLCVGISFINLSLGFRLTNRNQCVVQGFAFLHKYQELSEYSQESNYNLARAYHHVGFVTIAVQYYEKVLAHREKDHPQMNTVEDPFVTFGDVLQKVEVDKGVEGLCDLRREAAFNLHLIYKKSGSMDLARQVLQDFCNL</sequence>
<protein>
    <recommendedName>
        <fullName evidence="6">General transcription factor 3C polypeptide 3</fullName>
    </recommendedName>
</protein>
<comment type="caution">
    <text evidence="4">The sequence shown here is derived from an EMBL/GenBank/DDBJ whole genome shotgun (WGS) entry which is preliminary data.</text>
</comment>